<name>A0A2G5EM74_AQUCA</name>
<evidence type="ECO:0000256" key="6">
    <source>
        <dbReference type="ARBA" id="ARBA00022989"/>
    </source>
</evidence>
<dbReference type="PANTHER" id="PTHR21461:SF69">
    <property type="entry name" value="GLYCOSYLTRANSFERASE FAMILY 92 PROTEIN"/>
    <property type="match status" value="1"/>
</dbReference>
<organism evidence="9 10">
    <name type="scientific">Aquilegia coerulea</name>
    <name type="common">Rocky mountain columbine</name>
    <dbReference type="NCBI Taxonomy" id="218851"/>
    <lineage>
        <taxon>Eukaryota</taxon>
        <taxon>Viridiplantae</taxon>
        <taxon>Streptophyta</taxon>
        <taxon>Embryophyta</taxon>
        <taxon>Tracheophyta</taxon>
        <taxon>Spermatophyta</taxon>
        <taxon>Magnoliopsida</taxon>
        <taxon>Ranunculales</taxon>
        <taxon>Ranunculaceae</taxon>
        <taxon>Thalictroideae</taxon>
        <taxon>Aquilegia</taxon>
    </lineage>
</organism>
<gene>
    <name evidence="9" type="ORF">AQUCO_00700889v1</name>
</gene>
<evidence type="ECO:0000313" key="10">
    <source>
        <dbReference type="Proteomes" id="UP000230069"/>
    </source>
</evidence>
<keyword evidence="3 8" id="KW-0328">Glycosyltransferase</keyword>
<dbReference type="InterPro" id="IPR029044">
    <property type="entry name" value="Nucleotide-diphossugar_trans"/>
</dbReference>
<evidence type="ECO:0000256" key="4">
    <source>
        <dbReference type="ARBA" id="ARBA00022679"/>
    </source>
</evidence>
<evidence type="ECO:0000256" key="5">
    <source>
        <dbReference type="ARBA" id="ARBA00022692"/>
    </source>
</evidence>
<dbReference type="STRING" id="218851.A0A2G5EM74"/>
<protein>
    <recommendedName>
        <fullName evidence="8">Glycosyltransferase family 92 protein</fullName>
        <ecNumber evidence="8">2.4.1.-</ecNumber>
    </recommendedName>
</protein>
<evidence type="ECO:0000256" key="1">
    <source>
        <dbReference type="ARBA" id="ARBA00004167"/>
    </source>
</evidence>
<dbReference type="InterPro" id="IPR008166">
    <property type="entry name" value="Glyco_transf_92"/>
</dbReference>
<keyword evidence="5" id="KW-0812">Transmembrane</keyword>
<reference evidence="9 10" key="1">
    <citation type="submission" date="2017-09" db="EMBL/GenBank/DDBJ databases">
        <title>WGS assembly of Aquilegia coerulea Goldsmith.</title>
        <authorList>
            <person name="Hodges S."/>
            <person name="Kramer E."/>
            <person name="Nordborg M."/>
            <person name="Tomkins J."/>
            <person name="Borevitz J."/>
            <person name="Derieg N."/>
            <person name="Yan J."/>
            <person name="Mihaltcheva S."/>
            <person name="Hayes R.D."/>
            <person name="Rokhsar D."/>
        </authorList>
    </citation>
    <scope>NUCLEOTIDE SEQUENCE [LARGE SCALE GENOMIC DNA]</scope>
    <source>
        <strain evidence="10">cv. Goldsmith</strain>
    </source>
</reference>
<comment type="similarity">
    <text evidence="2 8">Belongs to the glycosyltransferase 92 family.</text>
</comment>
<dbReference type="OrthoDB" id="2526284at2759"/>
<dbReference type="EC" id="2.4.1.-" evidence="8"/>
<evidence type="ECO:0000256" key="7">
    <source>
        <dbReference type="ARBA" id="ARBA00023136"/>
    </source>
</evidence>
<keyword evidence="7" id="KW-0472">Membrane</keyword>
<keyword evidence="6" id="KW-1133">Transmembrane helix</keyword>
<evidence type="ECO:0000256" key="8">
    <source>
        <dbReference type="RuleBase" id="RU366017"/>
    </source>
</evidence>
<dbReference type="GO" id="GO:0016757">
    <property type="term" value="F:glycosyltransferase activity"/>
    <property type="evidence" value="ECO:0007669"/>
    <property type="project" value="UniProtKB-UniRule"/>
</dbReference>
<dbReference type="SUPFAM" id="SSF53448">
    <property type="entry name" value="Nucleotide-diphospho-sugar transferases"/>
    <property type="match status" value="1"/>
</dbReference>
<dbReference type="GO" id="GO:0005737">
    <property type="term" value="C:cytoplasm"/>
    <property type="evidence" value="ECO:0007669"/>
    <property type="project" value="TreeGrafter"/>
</dbReference>
<sequence length="604" mass="69057">MRRKNRATLLSFFTTLLIFTPIFLYISHNVFSGETIHLPQTSTTTTTPLKNPSTNNLVHLSYLIEEDLHLSSSSNISKQVSSSTTKDSLPDSILLPDWEVLYITEEDLNTSDIDDNHQYICVFQNNATSVAEFTGSLRNSKRFMFKCNVPGSVQRLRPLLSPILTNLNESWSEKQCKNWPEMLRWNYLAYESLSTENDVVLFVKGVNNRQGVNRSPEEFNCVFENGVNYSVKTVVTSSYQEVFRCSHPNKTEISRLFKNGGEKVRVSLEIKGGQSIVPSVAYYSLYKQQNEREDTTYSQLCACTMVHNVGKFLKEWIVYHSKLGVGKFILYDNDSDDDLGKVVQELVLDEEYNVEIVNWPWPKTQEAGFSHSAIYAKGSCKWMMYMDVDEFVFSPSWLNATAPTSDMLLSLLPTTEVSSSPSSAAETLPPSSDILPWLSRPIGQVYIKCLEFGPSNQQSHPIAGVTQGYTCRRRAENRHKSIVLLDVIDHSLQNAIHHFRLKDGYRTKTLRLNEGVVNHYKYQAWSEFKAKFRRRVSAYVVDWNQKVNPMSKDRTPGLGYEPIEPEGWANKFCEVNDSRLKEVTQRWFSLDSSDITGSKLAWQD</sequence>
<accession>A0A2G5EM74</accession>
<keyword evidence="10" id="KW-1185">Reference proteome</keyword>
<dbReference type="PANTHER" id="PTHR21461">
    <property type="entry name" value="GLYCOSYLTRANSFERASE FAMILY 92 PROTEIN"/>
    <property type="match status" value="1"/>
</dbReference>
<proteinExistence type="inferred from homology"/>
<dbReference type="Pfam" id="PF01697">
    <property type="entry name" value="Glyco_transf_92"/>
    <property type="match status" value="1"/>
</dbReference>
<dbReference type="Proteomes" id="UP000230069">
    <property type="component" value="Unassembled WGS sequence"/>
</dbReference>
<dbReference type="InParanoid" id="A0A2G5EM74"/>
<dbReference type="EMBL" id="KZ305024">
    <property type="protein sequence ID" value="PIA56843.1"/>
    <property type="molecule type" value="Genomic_DNA"/>
</dbReference>
<dbReference type="AlphaFoldDB" id="A0A2G5EM74"/>
<dbReference type="GO" id="GO:0016020">
    <property type="term" value="C:membrane"/>
    <property type="evidence" value="ECO:0007669"/>
    <property type="project" value="UniProtKB-SubCell"/>
</dbReference>
<keyword evidence="4 8" id="KW-0808">Transferase</keyword>
<evidence type="ECO:0000256" key="2">
    <source>
        <dbReference type="ARBA" id="ARBA00007647"/>
    </source>
</evidence>
<evidence type="ECO:0000313" key="9">
    <source>
        <dbReference type="EMBL" id="PIA56843.1"/>
    </source>
</evidence>
<evidence type="ECO:0000256" key="3">
    <source>
        <dbReference type="ARBA" id="ARBA00022676"/>
    </source>
</evidence>
<dbReference type="FunCoup" id="A0A2G5EM74">
    <property type="interactions" value="1"/>
</dbReference>
<comment type="subcellular location">
    <subcellularLocation>
        <location evidence="1">Membrane</location>
        <topology evidence="1">Single-pass membrane protein</topology>
    </subcellularLocation>
</comment>